<name>A0ACC3C7Y7_PYRYE</name>
<protein>
    <submittedName>
        <fullName evidence="1">Uncharacterized protein</fullName>
    </submittedName>
</protein>
<sequence length="471" mass="46329">MRVAAAMAAAAGAAVGLAALVGGVGGGGGVGRPAAADVLSAAAVVGGWVAAAAGRGAAAEAAAPPPPCQRLGTFHAPPLPPSSLDVDVGDRPAGCVMATRMAFTGAPGVRLAGTRPARIRTGRTAGGVVMAAAGGAARPPAVGVAPLSAAGAGAEAAAAPAPREGAPTGVSSGDGGGGFAAAAARLVRTAGVVAAAAVMGGAVAGGGGGAAGGAGESVADSLTRLVAGVVTPPPALAVARYAKKTLPEKLAQVPVFAVTNASGQPYLANVDADGTQVGLIFFSHEEALAMQADMQKSPTTADARVYIMGLDKAYEMVKAKPTPSGIRGPAGEELRMVFRFSPDRKQMSYASRLLRALPIGGTDDTAGVPVFAVPGLLLRKAGEPVVPLFLAKEDADVAWARLAAAEGGAVPRSPPIEVGNLVYLIQQMESGAHPELARHAFVAPTASTEYMQSQQGGASKNARMHQNPLLK</sequence>
<reference evidence="1" key="1">
    <citation type="submission" date="2019-11" db="EMBL/GenBank/DDBJ databases">
        <title>Nori genome reveals adaptations in red seaweeds to the harsh intertidal environment.</title>
        <authorList>
            <person name="Wang D."/>
            <person name="Mao Y."/>
        </authorList>
    </citation>
    <scope>NUCLEOTIDE SEQUENCE</scope>
    <source>
        <tissue evidence="1">Gametophyte</tissue>
    </source>
</reference>
<gene>
    <name evidence="1" type="ORF">I4F81_008860</name>
</gene>
<evidence type="ECO:0000313" key="2">
    <source>
        <dbReference type="Proteomes" id="UP000798662"/>
    </source>
</evidence>
<dbReference type="Proteomes" id="UP000798662">
    <property type="component" value="Chromosome 2"/>
</dbReference>
<keyword evidence="2" id="KW-1185">Reference proteome</keyword>
<proteinExistence type="predicted"/>
<accession>A0ACC3C7Y7</accession>
<comment type="caution">
    <text evidence="1">The sequence shown here is derived from an EMBL/GenBank/DDBJ whole genome shotgun (WGS) entry which is preliminary data.</text>
</comment>
<organism evidence="1 2">
    <name type="scientific">Pyropia yezoensis</name>
    <name type="common">Susabi-nori</name>
    <name type="synonym">Porphyra yezoensis</name>
    <dbReference type="NCBI Taxonomy" id="2788"/>
    <lineage>
        <taxon>Eukaryota</taxon>
        <taxon>Rhodophyta</taxon>
        <taxon>Bangiophyceae</taxon>
        <taxon>Bangiales</taxon>
        <taxon>Bangiaceae</taxon>
        <taxon>Pyropia</taxon>
    </lineage>
</organism>
<evidence type="ECO:0000313" key="1">
    <source>
        <dbReference type="EMBL" id="KAK1866340.1"/>
    </source>
</evidence>
<dbReference type="EMBL" id="CM020619">
    <property type="protein sequence ID" value="KAK1866340.1"/>
    <property type="molecule type" value="Genomic_DNA"/>
</dbReference>